<protein>
    <recommendedName>
        <fullName evidence="4">DUF883 domain-containing protein</fullName>
    </recommendedName>
</protein>
<keyword evidence="3" id="KW-1185">Reference proteome</keyword>
<evidence type="ECO:0008006" key="4">
    <source>
        <dbReference type="Google" id="ProtNLM"/>
    </source>
</evidence>
<evidence type="ECO:0000313" key="2">
    <source>
        <dbReference type="EMBL" id="MBW8268388.1"/>
    </source>
</evidence>
<dbReference type="SUPFAM" id="SSF58113">
    <property type="entry name" value="Apolipoprotein A-I"/>
    <property type="match status" value="1"/>
</dbReference>
<evidence type="ECO:0000256" key="1">
    <source>
        <dbReference type="SAM" id="MobiDB-lite"/>
    </source>
</evidence>
<proteinExistence type="predicted"/>
<organism evidence="2 3">
    <name type="scientific">Caldovatus aquaticus</name>
    <dbReference type="NCBI Taxonomy" id="2865671"/>
    <lineage>
        <taxon>Bacteria</taxon>
        <taxon>Pseudomonadati</taxon>
        <taxon>Pseudomonadota</taxon>
        <taxon>Alphaproteobacteria</taxon>
        <taxon>Acetobacterales</taxon>
        <taxon>Roseomonadaceae</taxon>
        <taxon>Caldovatus</taxon>
    </lineage>
</organism>
<comment type="caution">
    <text evidence="2">The sequence shown here is derived from an EMBL/GenBank/DDBJ whole genome shotgun (WGS) entry which is preliminary data.</text>
</comment>
<feature type="region of interest" description="Disordered" evidence="1">
    <location>
        <begin position="1"/>
        <end position="32"/>
    </location>
</feature>
<feature type="compositionally biased region" description="Basic and acidic residues" evidence="1">
    <location>
        <begin position="15"/>
        <end position="26"/>
    </location>
</feature>
<gene>
    <name evidence="2" type="ORF">K1J50_02705</name>
</gene>
<sequence>MSQNVGGSPNTASAMREDMREVRDRAAAGASRVAEDAREELARLRAQVEKLMQERVTPALAGAAETVEDYATRARETIEQQADALSSTVRERPLMAVGIAALAGFLIGRLTSGTTYVYPSSDRR</sequence>
<feature type="compositionally biased region" description="Polar residues" evidence="1">
    <location>
        <begin position="1"/>
        <end position="13"/>
    </location>
</feature>
<dbReference type="EMBL" id="JAHZUY010000003">
    <property type="protein sequence ID" value="MBW8268388.1"/>
    <property type="molecule type" value="Genomic_DNA"/>
</dbReference>
<name>A0ABS7EYR0_9PROT</name>
<dbReference type="Gene3D" id="1.20.120.20">
    <property type="entry name" value="Apolipoprotein"/>
    <property type="match status" value="1"/>
</dbReference>
<evidence type="ECO:0000313" key="3">
    <source>
        <dbReference type="Proteomes" id="UP001519924"/>
    </source>
</evidence>
<reference evidence="2 3" key="1">
    <citation type="submission" date="2021-08" db="EMBL/GenBank/DDBJ databases">
        <title>Caldovatus sediminis gen. nov., sp. nov., a moderately thermophilic bacterium isolated from a hot spring.</title>
        <authorList>
            <person name="Hu C.-J."/>
            <person name="Li W.-J."/>
            <person name="Xian W.-D."/>
        </authorList>
    </citation>
    <scope>NUCLEOTIDE SEQUENCE [LARGE SCALE GENOMIC DNA]</scope>
    <source>
        <strain evidence="2 3">SYSU G05006</strain>
    </source>
</reference>
<dbReference type="Proteomes" id="UP001519924">
    <property type="component" value="Unassembled WGS sequence"/>
</dbReference>
<accession>A0ABS7EYR0</accession>